<dbReference type="PROSITE" id="PS50088">
    <property type="entry name" value="ANK_REPEAT"/>
    <property type="match status" value="4"/>
</dbReference>
<keyword evidence="3" id="KW-0862">Zinc</keyword>
<keyword evidence="4 5" id="KW-0040">ANK repeat</keyword>
<dbReference type="GO" id="GO:0008270">
    <property type="term" value="F:zinc ion binding"/>
    <property type="evidence" value="ECO:0007669"/>
    <property type="project" value="UniProtKB-KW"/>
</dbReference>
<dbReference type="SUPFAM" id="SSF48403">
    <property type="entry name" value="Ankyrin repeat"/>
    <property type="match status" value="1"/>
</dbReference>
<evidence type="ECO:0000256" key="3">
    <source>
        <dbReference type="ARBA" id="ARBA00022833"/>
    </source>
</evidence>
<dbReference type="InterPro" id="IPR001849">
    <property type="entry name" value="PH_domain"/>
</dbReference>
<dbReference type="InterPro" id="IPR036770">
    <property type="entry name" value="Ankyrin_rpt-contain_sf"/>
</dbReference>
<dbReference type="Gene3D" id="1.10.220.150">
    <property type="entry name" value="Arf GTPase activating protein"/>
    <property type="match status" value="1"/>
</dbReference>
<feature type="repeat" description="ANK" evidence="5">
    <location>
        <begin position="67"/>
        <end position="100"/>
    </location>
</feature>
<dbReference type="PANTHER" id="PTHR24126:SF14">
    <property type="entry name" value="ANK_REP_REGION DOMAIN-CONTAINING PROTEIN"/>
    <property type="match status" value="1"/>
</dbReference>
<dbReference type="SMART" id="SM00105">
    <property type="entry name" value="ArfGap"/>
    <property type="match status" value="1"/>
</dbReference>
<dbReference type="CDD" id="cd00821">
    <property type="entry name" value="PH"/>
    <property type="match status" value="1"/>
</dbReference>
<dbReference type="SMART" id="SM00248">
    <property type="entry name" value="ANK"/>
    <property type="match status" value="6"/>
</dbReference>
<feature type="repeat" description="ANK" evidence="5">
    <location>
        <begin position="34"/>
        <end position="66"/>
    </location>
</feature>
<gene>
    <name evidence="11" type="ORF">VSP0166_LOCUS9318</name>
</gene>
<feature type="domain" description="Peptidase A2" evidence="10">
    <location>
        <begin position="161"/>
        <end position="191"/>
    </location>
</feature>
<dbReference type="Pfam" id="PF00169">
    <property type="entry name" value="PH"/>
    <property type="match status" value="1"/>
</dbReference>
<dbReference type="InterPro" id="IPR001995">
    <property type="entry name" value="Peptidase_A2_cat"/>
</dbReference>
<dbReference type="SUPFAM" id="SSF57863">
    <property type="entry name" value="ArfGap/RecO-like zinc finger"/>
    <property type="match status" value="1"/>
</dbReference>
<evidence type="ECO:0000313" key="11">
    <source>
        <dbReference type="EMBL" id="CAE2221561.1"/>
    </source>
</evidence>
<reference evidence="11" key="1">
    <citation type="submission" date="2021-01" db="EMBL/GenBank/DDBJ databases">
        <authorList>
            <person name="Corre E."/>
            <person name="Pelletier E."/>
            <person name="Niang G."/>
            <person name="Scheremetjew M."/>
            <person name="Finn R."/>
            <person name="Kale V."/>
            <person name="Holt S."/>
            <person name="Cochrane G."/>
            <person name="Meng A."/>
            <person name="Brown T."/>
            <person name="Cohen L."/>
        </authorList>
    </citation>
    <scope>NUCLEOTIDE SEQUENCE</scope>
    <source>
        <strain evidence="11">DIVA3 518/3/11/1/6</strain>
    </source>
</reference>
<dbReference type="SMART" id="SM00233">
    <property type="entry name" value="PH"/>
    <property type="match status" value="1"/>
</dbReference>
<sequence>MSKQLFRAIQDGSTSKVRKALRDHSSAISSQDESGRTGLHLAAEEGQLNIVRLLISKRANVNATDINGWTPLHVAASTAQFDVCEELLKAKNIDATIQNKDNSTPFIYLVRLGKNMIKGNYKQYKRVLKMMLECDIDINAKTATGETALQLACFRGTLTSIHFLLDNGADVNVLNDKNETALHWAVRANKLDMVDALMKHGADPFLASSGETPMEMAIANENMKNLVSLMEAKALVCEGAKKECNKASYLHRFHLGKWKSVFAVLKGTIIFIYNSDNDTAKPIATFDIMETEVKEAVSEKEKKGAAYAFRIIEPEKATALFKTEKQIECLDWIESVNQGRRIFQRTEGSFAPTEQRSKTVDTEEIYNNLLRLLDQPGNQSCADCGNSGAFWMLSKYGALVCFDCAEVHTTSKTSPIKSVYFDSWTLDDTMILKCNGNLKHNNKFEANVSLGCTRPTLADPVSVKETFIKQKYISNAFQGKSDDKLSPRTLELKNALSVRISSYNRNYNITRLLKRLSISKILWEHLQTSPIYEKVKSALEPSKDSKFDEFLMTLLSAKLQFVLGFLPKFLGDALNLVRLMQSQPKTTRPIKASLRKILETYEQQQKIFHDKHLELIFKWWLPQIIEILATLQSNHNRYDLSALVELFKQNSAVALFLFTGDYLVAEGTFSVPKGSIDDKELMARCAKIKQDCKDHTQALRQLIENSTSKTSIAKQTATRVDSYPSAGRPVCRTRSTDMFPMLNRNSSFNSWSQTSTTDFANSPRHGSDAFLQDEDDIENPLVHMYNQSPNSLSSMLCSVVSEILPSIQHTILGTICSGHNLNFAGDPGFENVFSIPDCSVEEFTNSAQIILETLRNKWPVSAASEYYSLLQRQLYLVKSQVDAIYSMPVPWNLPEVWNNWHALQSILQEGLEYLFQCTLFSKPKSHVASTFCSLIVQLRWSFTKLCEVQQSDLCSV</sequence>
<evidence type="ECO:0000259" key="10">
    <source>
        <dbReference type="PROSITE" id="PS50175"/>
    </source>
</evidence>
<dbReference type="PRINTS" id="PR01415">
    <property type="entry name" value="ANKYRIN"/>
</dbReference>
<dbReference type="PROSITE" id="PS50115">
    <property type="entry name" value="ARFGAP"/>
    <property type="match status" value="1"/>
</dbReference>
<protein>
    <submittedName>
        <fullName evidence="11">Uncharacterized protein</fullName>
    </submittedName>
</protein>
<dbReference type="SUPFAM" id="SSF50729">
    <property type="entry name" value="PH domain-like"/>
    <property type="match status" value="1"/>
</dbReference>
<evidence type="ECO:0000259" key="8">
    <source>
        <dbReference type="PROSITE" id="PS50003"/>
    </source>
</evidence>
<dbReference type="PROSITE" id="PS50003">
    <property type="entry name" value="PH_DOMAIN"/>
    <property type="match status" value="1"/>
</dbReference>
<keyword evidence="6" id="KW-0863">Zinc-finger</keyword>
<dbReference type="InterPro" id="IPR038508">
    <property type="entry name" value="ArfGAP_dom_sf"/>
</dbReference>
<name>A0A7S4MGC6_9EUKA</name>
<evidence type="ECO:0000256" key="2">
    <source>
        <dbReference type="ARBA" id="ARBA00022737"/>
    </source>
</evidence>
<evidence type="ECO:0000256" key="4">
    <source>
        <dbReference type="ARBA" id="ARBA00023043"/>
    </source>
</evidence>
<dbReference type="AlphaFoldDB" id="A0A7S4MGC6"/>
<keyword evidence="1" id="KW-0479">Metal-binding</keyword>
<evidence type="ECO:0000256" key="1">
    <source>
        <dbReference type="ARBA" id="ARBA00022723"/>
    </source>
</evidence>
<dbReference type="GO" id="GO:0004190">
    <property type="term" value="F:aspartic-type endopeptidase activity"/>
    <property type="evidence" value="ECO:0007669"/>
    <property type="project" value="InterPro"/>
</dbReference>
<organism evidence="11">
    <name type="scientific">Vannella robusta</name>
    <dbReference type="NCBI Taxonomy" id="1487602"/>
    <lineage>
        <taxon>Eukaryota</taxon>
        <taxon>Amoebozoa</taxon>
        <taxon>Discosea</taxon>
        <taxon>Flabellinia</taxon>
        <taxon>Vannellidae</taxon>
        <taxon>Vannella</taxon>
    </lineage>
</organism>
<accession>A0A7S4MGC6</accession>
<dbReference type="InterPro" id="IPR001164">
    <property type="entry name" value="ArfGAP_dom"/>
</dbReference>
<dbReference type="Pfam" id="PF12796">
    <property type="entry name" value="Ank_2"/>
    <property type="match status" value="2"/>
</dbReference>
<feature type="region of interest" description="Disordered" evidence="7">
    <location>
        <begin position="16"/>
        <end position="36"/>
    </location>
</feature>
<feature type="repeat" description="ANK" evidence="5">
    <location>
        <begin position="177"/>
        <end position="209"/>
    </location>
</feature>
<dbReference type="PROSITE" id="PS50175">
    <property type="entry name" value="ASP_PROT_RETROV"/>
    <property type="match status" value="1"/>
</dbReference>
<feature type="domain" description="Arf-GAP" evidence="9">
    <location>
        <begin position="364"/>
        <end position="485"/>
    </location>
</feature>
<evidence type="ECO:0000256" key="5">
    <source>
        <dbReference type="PROSITE-ProRule" id="PRU00023"/>
    </source>
</evidence>
<evidence type="ECO:0000256" key="6">
    <source>
        <dbReference type="PROSITE-ProRule" id="PRU00288"/>
    </source>
</evidence>
<dbReference type="InterPro" id="IPR011993">
    <property type="entry name" value="PH-like_dom_sf"/>
</dbReference>
<dbReference type="PROSITE" id="PS50297">
    <property type="entry name" value="ANK_REP_REGION"/>
    <property type="match status" value="4"/>
</dbReference>
<dbReference type="Gene3D" id="1.25.40.20">
    <property type="entry name" value="Ankyrin repeat-containing domain"/>
    <property type="match status" value="3"/>
</dbReference>
<keyword evidence="2" id="KW-0677">Repeat</keyword>
<dbReference type="EMBL" id="HBKP01013160">
    <property type="protein sequence ID" value="CAE2221561.1"/>
    <property type="molecule type" value="Transcribed_RNA"/>
</dbReference>
<dbReference type="Gene3D" id="2.30.29.30">
    <property type="entry name" value="Pleckstrin-homology domain (PH domain)/Phosphotyrosine-binding domain (PTB)"/>
    <property type="match status" value="1"/>
</dbReference>
<dbReference type="InterPro" id="IPR037278">
    <property type="entry name" value="ARFGAP/RecO"/>
</dbReference>
<dbReference type="PANTHER" id="PTHR24126">
    <property type="entry name" value="ANKYRIN REPEAT, PH AND SEC7 DOMAIN CONTAINING PROTEIN SECG-RELATED"/>
    <property type="match status" value="1"/>
</dbReference>
<dbReference type="GO" id="GO:0006508">
    <property type="term" value="P:proteolysis"/>
    <property type="evidence" value="ECO:0007669"/>
    <property type="project" value="InterPro"/>
</dbReference>
<dbReference type="GO" id="GO:0005096">
    <property type="term" value="F:GTPase activator activity"/>
    <property type="evidence" value="ECO:0007669"/>
    <property type="project" value="InterPro"/>
</dbReference>
<evidence type="ECO:0000256" key="7">
    <source>
        <dbReference type="SAM" id="MobiDB-lite"/>
    </source>
</evidence>
<dbReference type="Pfam" id="PF01412">
    <property type="entry name" value="ArfGap"/>
    <property type="match status" value="1"/>
</dbReference>
<proteinExistence type="predicted"/>
<dbReference type="InterPro" id="IPR002110">
    <property type="entry name" value="Ankyrin_rpt"/>
</dbReference>
<evidence type="ECO:0000259" key="9">
    <source>
        <dbReference type="PROSITE" id="PS50115"/>
    </source>
</evidence>
<dbReference type="PRINTS" id="PR00405">
    <property type="entry name" value="REVINTRACTNG"/>
</dbReference>
<feature type="domain" description="PH" evidence="8">
    <location>
        <begin position="243"/>
        <end position="341"/>
    </location>
</feature>
<feature type="repeat" description="ANK" evidence="5">
    <location>
        <begin position="144"/>
        <end position="176"/>
    </location>
</feature>